<protein>
    <submittedName>
        <fullName evidence="2">Predicted protein</fullName>
    </submittedName>
</protein>
<reference evidence="3" key="1">
    <citation type="journal article" date="2011" name="PLoS Pathog.">
        <title>Comparative genomics yields insights into niche adaptation of plant vascular wilt pathogens.</title>
        <authorList>
            <person name="Klosterman S.J."/>
            <person name="Subbarao K.V."/>
            <person name="Kang S."/>
            <person name="Veronese P."/>
            <person name="Gold S.E."/>
            <person name="Thomma B.P.H.J."/>
            <person name="Chen Z."/>
            <person name="Henrissat B."/>
            <person name="Lee Y.-H."/>
            <person name="Park J."/>
            <person name="Garcia-Pedrajas M.D."/>
            <person name="Barbara D.J."/>
            <person name="Anchieta A."/>
            <person name="de Jonge R."/>
            <person name="Santhanam P."/>
            <person name="Maruthachalam K."/>
            <person name="Atallah Z."/>
            <person name="Amyotte S.G."/>
            <person name="Paz Z."/>
            <person name="Inderbitzin P."/>
            <person name="Hayes R.J."/>
            <person name="Heiman D.I."/>
            <person name="Young S."/>
            <person name="Zeng Q."/>
            <person name="Engels R."/>
            <person name="Galagan J."/>
            <person name="Cuomo C.A."/>
            <person name="Dobinson K.F."/>
            <person name="Ma L.-J."/>
        </authorList>
    </citation>
    <scope>NUCLEOTIDE SEQUENCE [LARGE SCALE GENOMIC DNA]</scope>
    <source>
        <strain evidence="3">VaMs.102 / ATCC MYA-4576 / FGSC 10136</strain>
    </source>
</reference>
<feature type="compositionally biased region" description="Low complexity" evidence="1">
    <location>
        <begin position="201"/>
        <end position="228"/>
    </location>
</feature>
<evidence type="ECO:0000313" key="3">
    <source>
        <dbReference type="Proteomes" id="UP000008698"/>
    </source>
</evidence>
<gene>
    <name evidence="2" type="ORF">VDBG_07460</name>
</gene>
<dbReference type="AlphaFoldDB" id="C9SRD5"/>
<name>C9SRD5_VERA1</name>
<dbReference type="KEGG" id="val:VDBG_07460"/>
<evidence type="ECO:0000313" key="2">
    <source>
        <dbReference type="EMBL" id="EEY21350.1"/>
    </source>
</evidence>
<dbReference type="RefSeq" id="XP_003002001.1">
    <property type="nucleotide sequence ID" value="XM_003001955.1"/>
</dbReference>
<dbReference type="HOGENOM" id="CLU_724018_0_0_1"/>
<feature type="region of interest" description="Disordered" evidence="1">
    <location>
        <begin position="186"/>
        <end position="228"/>
    </location>
</feature>
<keyword evidence="3" id="KW-1185">Reference proteome</keyword>
<dbReference type="Proteomes" id="UP000008698">
    <property type="component" value="Unassembled WGS sequence"/>
</dbReference>
<organism evidence="3">
    <name type="scientific">Verticillium alfalfae (strain VaMs.102 / ATCC MYA-4576 / FGSC 10136)</name>
    <name type="common">Verticillium wilt of alfalfa</name>
    <name type="synonym">Verticillium albo-atrum</name>
    <dbReference type="NCBI Taxonomy" id="526221"/>
    <lineage>
        <taxon>Eukaryota</taxon>
        <taxon>Fungi</taxon>
        <taxon>Dikarya</taxon>
        <taxon>Ascomycota</taxon>
        <taxon>Pezizomycotina</taxon>
        <taxon>Sordariomycetes</taxon>
        <taxon>Hypocreomycetidae</taxon>
        <taxon>Glomerellales</taxon>
        <taxon>Plectosphaerellaceae</taxon>
        <taxon>Verticillium</taxon>
    </lineage>
</organism>
<dbReference type="GeneID" id="9537227"/>
<accession>C9SRD5</accession>
<proteinExistence type="predicted"/>
<dbReference type="EMBL" id="DS985223">
    <property type="protein sequence ID" value="EEY21350.1"/>
    <property type="molecule type" value="Genomic_DNA"/>
</dbReference>
<sequence length="382" mass="41212">MKTLKGRFATELLLAKRGSPLFLGGSLKHAKARTGKKAWSQSHRLCKDVCLCAVCSELPRSRRWGVGWVWVCKGGQRSSATRFVASSINPASPDDTLVPSPSLPCPSCQRADGLECTAAEAEHTEERMRALVANEGLEMAMAMVMVMVMVMGWAVEDDGGSMEVESRRSSEWEAGSLVCDSLGEVRRRSPGRATVTSTGNSSSSSGSSSGSGSGSSSSSSSGRSSSRSLRIERGPAVFLAPVVSGAQSSTSWNEGMTQNSENAIRVFLFHLTCAWTDTLDLFPRTCIHVVIGYGHDALKRQNRIRGSNIPAGQWCAASPDPRYFDRLAYKRCVSDCFGRIFAELRHASPPWLPTLQPLVCTGALIVQVKAHPYEHLPPATCP</sequence>
<evidence type="ECO:0000256" key="1">
    <source>
        <dbReference type="SAM" id="MobiDB-lite"/>
    </source>
</evidence>